<dbReference type="AlphaFoldDB" id="A0A6H3SSS6"/>
<name>A0A6H3SSS6_ACIBA</name>
<dbReference type="GeneID" id="92893216"/>
<evidence type="ECO:0000313" key="1">
    <source>
        <dbReference type="EMBL" id="BCB00248.1"/>
    </source>
</evidence>
<reference evidence="1" key="1">
    <citation type="submission" date="2020-03" db="EMBL/GenBank/DDBJ databases">
        <title>Complete genome sequence of Acinetobacter baumannii ATCC19606T, which is a model strain for tolerization of antimicrobial agents.</title>
        <authorList>
            <person name="Tsubouchi T."/>
            <person name="Suzuki M."/>
            <person name="Niki M."/>
            <person name="Oinuma K."/>
            <person name="Niki M."/>
            <person name="Shibayama K."/>
            <person name="Kakeya H."/>
            <person name="Kaneko Y."/>
        </authorList>
    </citation>
    <scope>NUCLEOTIDE SEQUENCE</scope>
    <source>
        <strain evidence="1">ATCC19606</strain>
    </source>
</reference>
<dbReference type="EMBL" id="AP022836">
    <property type="protein sequence ID" value="BCB00248.1"/>
    <property type="molecule type" value="Genomic_DNA"/>
</dbReference>
<proteinExistence type="predicted"/>
<dbReference type="RefSeq" id="WP_000481377.1">
    <property type="nucleotide sequence ID" value="NZ_AP025740.1"/>
</dbReference>
<protein>
    <submittedName>
        <fullName evidence="1">Uncharacterized protein</fullName>
    </submittedName>
</protein>
<accession>A0A6H3SSS6</accession>
<sequence length="159" mass="18515">MFNEDEEKLAHENWYKNNDPIAYKFYRDLSPEFETDFYTSETAWLARAKAQAVRPQKYFSHDFNGDGFKYHDSLDEAQKEAEASLDWYRDKVADGHHVAEDGEFYELCYGVVIASAGYTVDEVVTEEHHKKDEFTKYEVGTEILRLHFNKCNSESGAEG</sequence>
<gene>
    <name evidence="1" type="ORF">ATCC19606_25830</name>
</gene>
<organism evidence="1">
    <name type="scientific">Acinetobacter baumannii</name>
    <dbReference type="NCBI Taxonomy" id="470"/>
    <lineage>
        <taxon>Bacteria</taxon>
        <taxon>Pseudomonadati</taxon>
        <taxon>Pseudomonadota</taxon>
        <taxon>Gammaproteobacteria</taxon>
        <taxon>Moraxellales</taxon>
        <taxon>Moraxellaceae</taxon>
        <taxon>Acinetobacter</taxon>
        <taxon>Acinetobacter calcoaceticus/baumannii complex</taxon>
    </lineage>
</organism>